<dbReference type="EMBL" id="GBRH01169941">
    <property type="protein sequence ID" value="JAE27955.1"/>
    <property type="molecule type" value="Transcribed_RNA"/>
</dbReference>
<reference evidence="1" key="2">
    <citation type="journal article" date="2015" name="Data Brief">
        <title>Shoot transcriptome of the giant reed, Arundo donax.</title>
        <authorList>
            <person name="Barrero R.A."/>
            <person name="Guerrero F.D."/>
            <person name="Moolhuijzen P."/>
            <person name="Goolsby J.A."/>
            <person name="Tidwell J."/>
            <person name="Bellgard S.E."/>
            <person name="Bellgard M.I."/>
        </authorList>
    </citation>
    <scope>NUCLEOTIDE SEQUENCE</scope>
    <source>
        <tissue evidence="1">Shoot tissue taken approximately 20 cm above the soil surface</tissue>
    </source>
</reference>
<accession>A0A0A9GS18</accession>
<organism evidence="1">
    <name type="scientific">Arundo donax</name>
    <name type="common">Giant reed</name>
    <name type="synonym">Donax arundinaceus</name>
    <dbReference type="NCBI Taxonomy" id="35708"/>
    <lineage>
        <taxon>Eukaryota</taxon>
        <taxon>Viridiplantae</taxon>
        <taxon>Streptophyta</taxon>
        <taxon>Embryophyta</taxon>
        <taxon>Tracheophyta</taxon>
        <taxon>Spermatophyta</taxon>
        <taxon>Magnoliopsida</taxon>
        <taxon>Liliopsida</taxon>
        <taxon>Poales</taxon>
        <taxon>Poaceae</taxon>
        <taxon>PACMAD clade</taxon>
        <taxon>Arundinoideae</taxon>
        <taxon>Arundineae</taxon>
        <taxon>Arundo</taxon>
    </lineage>
</organism>
<reference evidence="1" key="1">
    <citation type="submission" date="2014-09" db="EMBL/GenBank/DDBJ databases">
        <authorList>
            <person name="Magalhaes I.L.F."/>
            <person name="Oliveira U."/>
            <person name="Santos F.R."/>
            <person name="Vidigal T.H.D.A."/>
            <person name="Brescovit A.D."/>
            <person name="Santos A.J."/>
        </authorList>
    </citation>
    <scope>NUCLEOTIDE SEQUENCE</scope>
    <source>
        <tissue evidence="1">Shoot tissue taken approximately 20 cm above the soil surface</tissue>
    </source>
</reference>
<dbReference type="AlphaFoldDB" id="A0A0A9GS18"/>
<evidence type="ECO:0000313" key="1">
    <source>
        <dbReference type="EMBL" id="JAE27955.1"/>
    </source>
</evidence>
<proteinExistence type="predicted"/>
<sequence>MYSNIIFTAPWIKSSWLNQRFKHNDVLVVPSVNSRNWKNCFQYSTHLFQETIHQSYNSSRQAHLTKQLFASRITAMELRQRHELSHGICSCFSFLSQQCNCSL</sequence>
<protein>
    <submittedName>
        <fullName evidence="1">Uncharacterized protein</fullName>
    </submittedName>
</protein>
<name>A0A0A9GS18_ARUDO</name>